<evidence type="ECO:0000256" key="5">
    <source>
        <dbReference type="PIRSR" id="PIRSR601461-1"/>
    </source>
</evidence>
<proteinExistence type="inferred from homology"/>
<comment type="similarity">
    <text evidence="1 7">Belongs to the peptidase A1 family.</text>
</comment>
<keyword evidence="8" id="KW-0732">Signal</keyword>
<evidence type="ECO:0000256" key="4">
    <source>
        <dbReference type="ARBA" id="ARBA00022801"/>
    </source>
</evidence>
<organism evidence="10 11">
    <name type="scientific">Rotaria sordida</name>
    <dbReference type="NCBI Taxonomy" id="392033"/>
    <lineage>
        <taxon>Eukaryota</taxon>
        <taxon>Metazoa</taxon>
        <taxon>Spiralia</taxon>
        <taxon>Gnathifera</taxon>
        <taxon>Rotifera</taxon>
        <taxon>Eurotatoria</taxon>
        <taxon>Bdelloidea</taxon>
        <taxon>Philodinida</taxon>
        <taxon>Philodinidae</taxon>
        <taxon>Rotaria</taxon>
    </lineage>
</organism>
<evidence type="ECO:0000256" key="7">
    <source>
        <dbReference type="RuleBase" id="RU000454"/>
    </source>
</evidence>
<dbReference type="InterPro" id="IPR001461">
    <property type="entry name" value="Aspartic_peptidase_A1"/>
</dbReference>
<feature type="chain" id="PRO_5032443467" description="Peptidase A1 domain-containing protein" evidence="8">
    <location>
        <begin position="25"/>
        <end position="384"/>
    </location>
</feature>
<keyword evidence="6" id="KW-1015">Disulfide bond</keyword>
<feature type="signal peptide" evidence="8">
    <location>
        <begin position="1"/>
        <end position="24"/>
    </location>
</feature>
<evidence type="ECO:0000256" key="8">
    <source>
        <dbReference type="SAM" id="SignalP"/>
    </source>
</evidence>
<feature type="disulfide bond" evidence="6">
    <location>
        <begin position="254"/>
        <end position="258"/>
    </location>
</feature>
<accession>A0A815F928</accession>
<dbReference type="GO" id="GO:0005764">
    <property type="term" value="C:lysosome"/>
    <property type="evidence" value="ECO:0007669"/>
    <property type="project" value="TreeGrafter"/>
</dbReference>
<feature type="active site" evidence="5">
    <location>
        <position position="263"/>
    </location>
</feature>
<evidence type="ECO:0000313" key="10">
    <source>
        <dbReference type="EMBL" id="CAF1321868.1"/>
    </source>
</evidence>
<evidence type="ECO:0000256" key="2">
    <source>
        <dbReference type="ARBA" id="ARBA00022670"/>
    </source>
</evidence>
<protein>
    <recommendedName>
        <fullName evidence="9">Peptidase A1 domain-containing protein</fullName>
    </recommendedName>
</protein>
<dbReference type="Proteomes" id="UP000663864">
    <property type="component" value="Unassembled WGS sequence"/>
</dbReference>
<dbReference type="InterPro" id="IPR033121">
    <property type="entry name" value="PEPTIDASE_A1"/>
</dbReference>
<evidence type="ECO:0000256" key="1">
    <source>
        <dbReference type="ARBA" id="ARBA00007447"/>
    </source>
</evidence>
<dbReference type="InterPro" id="IPR001969">
    <property type="entry name" value="Aspartic_peptidase_AS"/>
</dbReference>
<name>A0A815F928_9BILA</name>
<dbReference type="Pfam" id="PF00026">
    <property type="entry name" value="Asp"/>
    <property type="match status" value="1"/>
</dbReference>
<keyword evidence="3 7" id="KW-0064">Aspartyl protease</keyword>
<dbReference type="PRINTS" id="PR00792">
    <property type="entry name" value="PEPSIN"/>
</dbReference>
<dbReference type="PROSITE" id="PS51767">
    <property type="entry name" value="PEPTIDASE_A1"/>
    <property type="match status" value="1"/>
</dbReference>
<comment type="caution">
    <text evidence="10">The sequence shown here is derived from an EMBL/GenBank/DDBJ whole genome shotgun (WGS) entry which is preliminary data.</text>
</comment>
<dbReference type="PANTHER" id="PTHR47966">
    <property type="entry name" value="BETA-SITE APP-CLEAVING ENZYME, ISOFORM A-RELATED"/>
    <property type="match status" value="1"/>
</dbReference>
<dbReference type="GO" id="GO:0004190">
    <property type="term" value="F:aspartic-type endopeptidase activity"/>
    <property type="evidence" value="ECO:0007669"/>
    <property type="project" value="UniProtKB-KW"/>
</dbReference>
<reference evidence="10" key="1">
    <citation type="submission" date="2021-02" db="EMBL/GenBank/DDBJ databases">
        <authorList>
            <person name="Nowell W R."/>
        </authorList>
    </citation>
    <scope>NUCLEOTIDE SEQUENCE</scope>
</reference>
<evidence type="ECO:0000313" key="11">
    <source>
        <dbReference type="Proteomes" id="UP000663864"/>
    </source>
</evidence>
<feature type="domain" description="Peptidase A1" evidence="9">
    <location>
        <begin position="57"/>
        <end position="377"/>
    </location>
</feature>
<evidence type="ECO:0000256" key="3">
    <source>
        <dbReference type="ARBA" id="ARBA00022750"/>
    </source>
</evidence>
<keyword evidence="2 7" id="KW-0645">Protease</keyword>
<dbReference type="SUPFAM" id="SSF50630">
    <property type="entry name" value="Acid proteases"/>
    <property type="match status" value="1"/>
</dbReference>
<keyword evidence="4 7" id="KW-0378">Hydrolase</keyword>
<dbReference type="InterPro" id="IPR021109">
    <property type="entry name" value="Peptidase_aspartic_dom_sf"/>
</dbReference>
<sequence>MKLILFVYGLLLLDSKYFLPNVESRSQSFLFKVYHQQISKTRQVIAENMINYRNIYWLGDVCIGTPAQCFKMLFDTGSSDFWVSSTNCNTGNCAKFVDKFDASKSSTFRRLPNRNMFSIRYGDGTSVSGFMGVDNVSINGLMLERQHFAQITFSQDSSNFTYDGICGLGFYSLSEGHMTPIVFNLWHQRLIEQPIVSFWLDPNPKHARGGEIYFGGVDSQLFEGEMIYANVTRQRQQSWQIQLNGIKAGRLNLCDGGCTALIDSGTTYIIGPSSDVYRFLRSIPHYNPTDDSVNCSYRLSMPDLTFIVGNKSLVLTAAQYVYSSIDASKNNSVFCYSGIKSYYQDISDDNPLWILGDIFMTHYYTTFDFGKRRIGFAKSVTVLK</sequence>
<dbReference type="PANTHER" id="PTHR47966:SF51">
    <property type="entry name" value="BETA-SITE APP-CLEAVING ENZYME, ISOFORM A-RELATED"/>
    <property type="match status" value="1"/>
</dbReference>
<dbReference type="FunFam" id="2.40.70.10:FF:000115">
    <property type="entry name" value="Lysosomal aspartic protease"/>
    <property type="match status" value="1"/>
</dbReference>
<dbReference type="AlphaFoldDB" id="A0A815F928"/>
<dbReference type="EMBL" id="CAJNOT010002503">
    <property type="protein sequence ID" value="CAF1321868.1"/>
    <property type="molecule type" value="Genomic_DNA"/>
</dbReference>
<dbReference type="Gene3D" id="2.40.70.10">
    <property type="entry name" value="Acid Proteases"/>
    <property type="match status" value="2"/>
</dbReference>
<gene>
    <name evidence="10" type="ORF">ZHD862_LOCUS29055</name>
</gene>
<evidence type="ECO:0000256" key="6">
    <source>
        <dbReference type="PIRSR" id="PIRSR601461-2"/>
    </source>
</evidence>
<feature type="active site" evidence="5">
    <location>
        <position position="75"/>
    </location>
</feature>
<dbReference type="PROSITE" id="PS00141">
    <property type="entry name" value="ASP_PROTEASE"/>
    <property type="match status" value="1"/>
</dbReference>
<evidence type="ECO:0000259" key="9">
    <source>
        <dbReference type="PROSITE" id="PS51767"/>
    </source>
</evidence>
<feature type="disulfide bond" evidence="6">
    <location>
        <begin position="295"/>
        <end position="335"/>
    </location>
</feature>
<dbReference type="GO" id="GO:0006508">
    <property type="term" value="P:proteolysis"/>
    <property type="evidence" value="ECO:0007669"/>
    <property type="project" value="UniProtKB-KW"/>
</dbReference>